<evidence type="ECO:0000256" key="3">
    <source>
        <dbReference type="SAM" id="MobiDB-lite"/>
    </source>
</evidence>
<dbReference type="InterPro" id="IPR050936">
    <property type="entry name" value="AP-1-like"/>
</dbReference>
<keyword evidence="5" id="KW-1185">Reference proteome</keyword>
<evidence type="ECO:0000313" key="5">
    <source>
        <dbReference type="Proteomes" id="UP000800035"/>
    </source>
</evidence>
<accession>A0A6A5UHZ9</accession>
<dbReference type="EMBL" id="ML976979">
    <property type="protein sequence ID" value="KAF1962536.1"/>
    <property type="molecule type" value="Genomic_DNA"/>
</dbReference>
<sequence length="247" mass="27445">MRDSNSNDRVLVPNTSVRTVLAPSPWGPVTTASATGNANPGASPIGAGPMSANCQIPPLPKPGRKPATDEPTSKRKAQNRESQRAFRSRKAAKLSEMQSQLESAEFRHREEMNQKLDDIHKLTQRCQKAEAELDSQRKLLEKYTNECRYWKDQDTLNKARIQELELQVAQQVAPQVAQQTHAFVPYNVSHTTQPAPYNMSHTTQPAPYLPSSYLVSPQDSHTHRDSIGSIGTIGTIDPMDPDFLFSA</sequence>
<evidence type="ECO:0008006" key="6">
    <source>
        <dbReference type="Google" id="ProtNLM"/>
    </source>
</evidence>
<dbReference type="Gene3D" id="1.20.5.170">
    <property type="match status" value="1"/>
</dbReference>
<proteinExistence type="predicted"/>
<dbReference type="GO" id="GO:0000976">
    <property type="term" value="F:transcription cis-regulatory region binding"/>
    <property type="evidence" value="ECO:0007669"/>
    <property type="project" value="InterPro"/>
</dbReference>
<dbReference type="SUPFAM" id="SSF57959">
    <property type="entry name" value="Leucine zipper domain"/>
    <property type="match status" value="1"/>
</dbReference>
<dbReference type="GO" id="GO:0001228">
    <property type="term" value="F:DNA-binding transcription activator activity, RNA polymerase II-specific"/>
    <property type="evidence" value="ECO:0007669"/>
    <property type="project" value="TreeGrafter"/>
</dbReference>
<keyword evidence="2" id="KW-0539">Nucleus</keyword>
<evidence type="ECO:0000313" key="4">
    <source>
        <dbReference type="EMBL" id="KAF1962536.1"/>
    </source>
</evidence>
<feature type="compositionally biased region" description="Polar residues" evidence="3">
    <location>
        <begin position="30"/>
        <end position="40"/>
    </location>
</feature>
<dbReference type="Proteomes" id="UP000800035">
    <property type="component" value="Unassembled WGS sequence"/>
</dbReference>
<protein>
    <recommendedName>
        <fullName evidence="6">BZIP domain-containing protein</fullName>
    </recommendedName>
</protein>
<evidence type="ECO:0000256" key="1">
    <source>
        <dbReference type="ARBA" id="ARBA00004123"/>
    </source>
</evidence>
<dbReference type="GO" id="GO:0090575">
    <property type="term" value="C:RNA polymerase II transcription regulator complex"/>
    <property type="evidence" value="ECO:0007669"/>
    <property type="project" value="TreeGrafter"/>
</dbReference>
<dbReference type="AlphaFoldDB" id="A0A6A5UHZ9"/>
<comment type="subcellular location">
    <subcellularLocation>
        <location evidence="1">Nucleus</location>
    </subcellularLocation>
</comment>
<evidence type="ECO:0000256" key="2">
    <source>
        <dbReference type="ARBA" id="ARBA00023242"/>
    </source>
</evidence>
<dbReference type="CDD" id="cd14688">
    <property type="entry name" value="bZIP_YAP"/>
    <property type="match status" value="1"/>
</dbReference>
<dbReference type="PANTHER" id="PTHR40621">
    <property type="entry name" value="TRANSCRIPTION FACTOR KAPC-RELATED"/>
    <property type="match status" value="1"/>
</dbReference>
<gene>
    <name evidence="4" type="ORF">CC80DRAFT_570570</name>
</gene>
<organism evidence="4 5">
    <name type="scientific">Byssothecium circinans</name>
    <dbReference type="NCBI Taxonomy" id="147558"/>
    <lineage>
        <taxon>Eukaryota</taxon>
        <taxon>Fungi</taxon>
        <taxon>Dikarya</taxon>
        <taxon>Ascomycota</taxon>
        <taxon>Pezizomycotina</taxon>
        <taxon>Dothideomycetes</taxon>
        <taxon>Pleosporomycetidae</taxon>
        <taxon>Pleosporales</taxon>
        <taxon>Massarineae</taxon>
        <taxon>Massarinaceae</taxon>
        <taxon>Byssothecium</taxon>
    </lineage>
</organism>
<feature type="region of interest" description="Disordered" evidence="3">
    <location>
        <begin position="1"/>
        <end position="95"/>
    </location>
</feature>
<dbReference type="InterPro" id="IPR046347">
    <property type="entry name" value="bZIP_sf"/>
</dbReference>
<dbReference type="OrthoDB" id="5374328at2759"/>
<name>A0A6A5UHZ9_9PLEO</name>
<dbReference type="PANTHER" id="PTHR40621:SF6">
    <property type="entry name" value="AP-1-LIKE TRANSCRIPTION FACTOR YAP1-RELATED"/>
    <property type="match status" value="1"/>
</dbReference>
<reference evidence="4" key="1">
    <citation type="journal article" date="2020" name="Stud. Mycol.">
        <title>101 Dothideomycetes genomes: a test case for predicting lifestyles and emergence of pathogens.</title>
        <authorList>
            <person name="Haridas S."/>
            <person name="Albert R."/>
            <person name="Binder M."/>
            <person name="Bloem J."/>
            <person name="Labutti K."/>
            <person name="Salamov A."/>
            <person name="Andreopoulos B."/>
            <person name="Baker S."/>
            <person name="Barry K."/>
            <person name="Bills G."/>
            <person name="Bluhm B."/>
            <person name="Cannon C."/>
            <person name="Castanera R."/>
            <person name="Culley D."/>
            <person name="Daum C."/>
            <person name="Ezra D."/>
            <person name="Gonzalez J."/>
            <person name="Henrissat B."/>
            <person name="Kuo A."/>
            <person name="Liang C."/>
            <person name="Lipzen A."/>
            <person name="Lutzoni F."/>
            <person name="Magnuson J."/>
            <person name="Mondo S."/>
            <person name="Nolan M."/>
            <person name="Ohm R."/>
            <person name="Pangilinan J."/>
            <person name="Park H.-J."/>
            <person name="Ramirez L."/>
            <person name="Alfaro M."/>
            <person name="Sun H."/>
            <person name="Tritt A."/>
            <person name="Yoshinaga Y."/>
            <person name="Zwiers L.-H."/>
            <person name="Turgeon B."/>
            <person name="Goodwin S."/>
            <person name="Spatafora J."/>
            <person name="Crous P."/>
            <person name="Grigoriev I."/>
        </authorList>
    </citation>
    <scope>NUCLEOTIDE SEQUENCE</scope>
    <source>
        <strain evidence="4">CBS 675.92</strain>
    </source>
</reference>
<feature type="compositionally biased region" description="Basic and acidic residues" evidence="3">
    <location>
        <begin position="66"/>
        <end position="84"/>
    </location>
</feature>